<accession>A0A7S1AMF1</accession>
<evidence type="ECO:0000313" key="2">
    <source>
        <dbReference type="EMBL" id="CAD8857826.1"/>
    </source>
</evidence>
<dbReference type="GO" id="GO:0016747">
    <property type="term" value="F:acyltransferase activity, transferring groups other than amino-acyl groups"/>
    <property type="evidence" value="ECO:0007669"/>
    <property type="project" value="InterPro"/>
</dbReference>
<dbReference type="Pfam" id="PF00583">
    <property type="entry name" value="Acetyltransf_1"/>
    <property type="match status" value="1"/>
</dbReference>
<feature type="domain" description="N-acetyltransferase" evidence="1">
    <location>
        <begin position="46"/>
        <end position="208"/>
    </location>
</feature>
<reference evidence="2" key="1">
    <citation type="submission" date="2021-01" db="EMBL/GenBank/DDBJ databases">
        <authorList>
            <person name="Corre E."/>
            <person name="Pelletier E."/>
            <person name="Niang G."/>
            <person name="Scheremetjew M."/>
            <person name="Finn R."/>
            <person name="Kale V."/>
            <person name="Holt S."/>
            <person name="Cochrane G."/>
            <person name="Meng A."/>
            <person name="Brown T."/>
            <person name="Cohen L."/>
        </authorList>
    </citation>
    <scope>NUCLEOTIDE SEQUENCE</scope>
</reference>
<dbReference type="InterPro" id="IPR000182">
    <property type="entry name" value="GNAT_dom"/>
</dbReference>
<name>A0A7S1AMF1_NOCSC</name>
<sequence length="370" mass="39938">MFARHCETHCFDAIFTKVLPCCRRSDKTLGVYSMFEVWYGRDGTKVLVRLATSADHTALVETLQRSAPDADPGSQVTIDDFDSFLSTPDMLVLWAESAEGALGMLVASMPTTCESYIHSIRVAPNARNKGIAAILFKVAARLCVRHQGAGSVGRWGVPGDNTTMLFWSDRHFSEKVSFTLYKASTAPSGDRVGVLPSGWSCRYGRGDDISSIMAHLRGERGDFAITSSGWGTARLVSLHSACALNVELLGRYISGEVFTHATPFIEGGLQHMCPPLLVFDGEGALVGLATMSVVLFAGARVLWLSYVDGSPCGLEVVLKVVRHEAAAAGCAAVCGYLPTLDLITTATNQDGYQKGAAEFFAYSWKNQDEI</sequence>
<gene>
    <name evidence="2" type="ORF">NSCI0253_LOCUS32178</name>
</gene>
<protein>
    <recommendedName>
        <fullName evidence="1">N-acetyltransferase domain-containing protein</fullName>
    </recommendedName>
</protein>
<dbReference type="EMBL" id="HBFQ01045266">
    <property type="protein sequence ID" value="CAD8857826.1"/>
    <property type="molecule type" value="Transcribed_RNA"/>
</dbReference>
<dbReference type="SUPFAM" id="SSF55729">
    <property type="entry name" value="Acyl-CoA N-acyltransferases (Nat)"/>
    <property type="match status" value="1"/>
</dbReference>
<organism evidence="2">
    <name type="scientific">Noctiluca scintillans</name>
    <name type="common">Sea sparkle</name>
    <name type="synonym">Red tide dinoflagellate</name>
    <dbReference type="NCBI Taxonomy" id="2966"/>
    <lineage>
        <taxon>Eukaryota</taxon>
        <taxon>Sar</taxon>
        <taxon>Alveolata</taxon>
        <taxon>Dinophyceae</taxon>
        <taxon>Noctilucales</taxon>
        <taxon>Noctilucaceae</taxon>
        <taxon>Noctiluca</taxon>
    </lineage>
</organism>
<evidence type="ECO:0000259" key="1">
    <source>
        <dbReference type="PROSITE" id="PS51186"/>
    </source>
</evidence>
<dbReference type="CDD" id="cd04301">
    <property type="entry name" value="NAT_SF"/>
    <property type="match status" value="1"/>
</dbReference>
<dbReference type="AlphaFoldDB" id="A0A7S1AMF1"/>
<dbReference type="Gene3D" id="3.40.630.30">
    <property type="match status" value="1"/>
</dbReference>
<dbReference type="PROSITE" id="PS51186">
    <property type="entry name" value="GNAT"/>
    <property type="match status" value="1"/>
</dbReference>
<dbReference type="InterPro" id="IPR016181">
    <property type="entry name" value="Acyl_CoA_acyltransferase"/>
</dbReference>
<proteinExistence type="predicted"/>